<dbReference type="SUPFAM" id="SSF49785">
    <property type="entry name" value="Galactose-binding domain-like"/>
    <property type="match status" value="1"/>
</dbReference>
<dbReference type="EMBL" id="CAAHFH010000001">
    <property type="protein sequence ID" value="VGO20599.1"/>
    <property type="molecule type" value="Genomic_DNA"/>
</dbReference>
<evidence type="ECO:0000313" key="4">
    <source>
        <dbReference type="Proteomes" id="UP000346198"/>
    </source>
</evidence>
<keyword evidence="4" id="KW-1185">Reference proteome</keyword>
<dbReference type="InterPro" id="IPR023296">
    <property type="entry name" value="Glyco_hydro_beta-prop_sf"/>
</dbReference>
<feature type="compositionally biased region" description="Acidic residues" evidence="1">
    <location>
        <begin position="899"/>
        <end position="910"/>
    </location>
</feature>
<dbReference type="AlphaFoldDB" id="A0A6C2UKV5"/>
<dbReference type="SUPFAM" id="SSF75005">
    <property type="entry name" value="Arabinanase/levansucrase/invertase"/>
    <property type="match status" value="1"/>
</dbReference>
<sequence>MKAGLMRLFFWGLMGLFAGGSAWSVDNPLPVELDGSLVRYNGSFYAMSAQTNGQMLGSSNLQDWTSPVAVLPPEIGGPYDLAYRNGLFYLYAEGKGFAAGAEPLAPFSAIRKAGLSGEQMRLFQDKSGALFSVNRRLGSKKEGEIWLQRYASPWKTADRATELLDGRRGMWDSLDSADLGEPEILDYRGSYYLLYAANHPGPRTGLREIGVAMNENPRRFENPDKLADPVLARNVERLARTYAAVLPTAAYAPWKARYTTKRPDKNWAVPGSKLSGWRTGDGGFGFPAEVGEAQLFTCHTKWKENEIWVRREFDLPSGPLKMPLLQLRHEGAVQVFLNGKMVYESKEPSLSYSNFDISEAAAGAFKPDDNLLAVHAVAPKRADYRFLDFGLFDAGDEPVEPTVYGLDAPRIVTGPNGFEKWVAYRAWWNGQRGTGLDRVFFYNDEMVIDGPTTANTPGYHPPPAKPTFADSFASSGSAAWAERWSAAGGAWATTNGVMRQAETKGLARAYIKRPPAANYLFETSIRITSMEKGMRGAAGVVAWSDGKTDMLIGINPVTRTWEYHLEPGGGSPRRQSLPSAFQWSEAPKGIDAAAAPLHRLRITKNGAYFEVWLDEMLLTPGKPLITELHGAGVPGLFCSGAAAEFDGVVYTVGWDEHAEYITDWGSAADGTQPSGEWRHDKDDGLEQCRHSVPGLAFKGDLLDQYEFTVNLETEKLEEGKERLYGVFPVFANRDNYLKAVIDTRGRQLLVSGKLNGRDIGQIAKTLQRQIVHRHLFDDETAYRDIAAWVYQLRSQSVVSALDVRWLEGDFEHLRQEFFVPSDDMLIRYAKLDRGREPMLWDDGRFYDADEPKPYAQKPEIHNHIAIRPEIANNVGFGLYIPSSIVIDSRTGRYIRDYSPGEDLDNNEEIGSDTIDSDTMSRPQETVITVEVESSYFFRCIKLKDRVIIELNGQPMLTIKGEWPASQVGLLTEGQPCFFNGITLYHLPDE</sequence>
<feature type="region of interest" description="Disordered" evidence="1">
    <location>
        <begin position="897"/>
        <end position="920"/>
    </location>
</feature>
<dbReference type="InterPro" id="IPR008979">
    <property type="entry name" value="Galactose-bd-like_sf"/>
</dbReference>
<proteinExistence type="predicted"/>
<accession>A0A6C2UKV5</accession>
<gene>
    <name evidence="3" type="ORF">SCARR_02664</name>
</gene>
<evidence type="ECO:0000313" key="3">
    <source>
        <dbReference type="EMBL" id="VGO20599.1"/>
    </source>
</evidence>
<keyword evidence="2" id="KW-0732">Signal</keyword>
<evidence type="ECO:0008006" key="5">
    <source>
        <dbReference type="Google" id="ProtNLM"/>
    </source>
</evidence>
<dbReference type="Gene3D" id="2.115.10.20">
    <property type="entry name" value="Glycosyl hydrolase domain, family 43"/>
    <property type="match status" value="1"/>
</dbReference>
<dbReference type="Gene3D" id="2.60.120.560">
    <property type="entry name" value="Exo-inulinase, domain 1"/>
    <property type="match status" value="1"/>
</dbReference>
<organism evidence="3 4">
    <name type="scientific">Pontiella sulfatireligans</name>
    <dbReference type="NCBI Taxonomy" id="2750658"/>
    <lineage>
        <taxon>Bacteria</taxon>
        <taxon>Pseudomonadati</taxon>
        <taxon>Kiritimatiellota</taxon>
        <taxon>Kiritimatiellia</taxon>
        <taxon>Kiritimatiellales</taxon>
        <taxon>Pontiellaceae</taxon>
        <taxon>Pontiella</taxon>
    </lineage>
</organism>
<dbReference type="RefSeq" id="WP_136062003.1">
    <property type="nucleotide sequence ID" value="NZ_CAAHFH010000001.1"/>
</dbReference>
<feature type="signal peptide" evidence="2">
    <location>
        <begin position="1"/>
        <end position="24"/>
    </location>
</feature>
<dbReference type="Proteomes" id="UP000346198">
    <property type="component" value="Unassembled WGS sequence"/>
</dbReference>
<reference evidence="3 4" key="1">
    <citation type="submission" date="2019-04" db="EMBL/GenBank/DDBJ databases">
        <authorList>
            <person name="Van Vliet M D."/>
        </authorList>
    </citation>
    <scope>NUCLEOTIDE SEQUENCE [LARGE SCALE GENOMIC DNA]</scope>
    <source>
        <strain evidence="3 4">F21</strain>
    </source>
</reference>
<evidence type="ECO:0000256" key="1">
    <source>
        <dbReference type="SAM" id="MobiDB-lite"/>
    </source>
</evidence>
<protein>
    <recommendedName>
        <fullName evidence="5">Beta-xylosidase C-terminal Concanavalin A-like domain-containing protein</fullName>
    </recommendedName>
</protein>
<dbReference type="Gene3D" id="2.60.120.260">
    <property type="entry name" value="Galactose-binding domain-like"/>
    <property type="match status" value="1"/>
</dbReference>
<name>A0A6C2UKV5_9BACT</name>
<feature type="chain" id="PRO_5025330058" description="Beta-xylosidase C-terminal Concanavalin A-like domain-containing protein" evidence="2">
    <location>
        <begin position="25"/>
        <end position="989"/>
    </location>
</feature>
<evidence type="ECO:0000256" key="2">
    <source>
        <dbReference type="SAM" id="SignalP"/>
    </source>
</evidence>